<organism evidence="1 2">
    <name type="scientific">Spongiibacter nanhainus</name>
    <dbReference type="NCBI Taxonomy" id="2794344"/>
    <lineage>
        <taxon>Bacteria</taxon>
        <taxon>Pseudomonadati</taxon>
        <taxon>Pseudomonadota</taxon>
        <taxon>Gammaproteobacteria</taxon>
        <taxon>Cellvibrionales</taxon>
        <taxon>Spongiibacteraceae</taxon>
        <taxon>Spongiibacter</taxon>
    </lineage>
</organism>
<dbReference type="EMBL" id="CP066167">
    <property type="protein sequence ID" value="QQD18098.1"/>
    <property type="molecule type" value="Genomic_DNA"/>
</dbReference>
<protein>
    <submittedName>
        <fullName evidence="1">DUF1249 domain-containing protein</fullName>
    </submittedName>
</protein>
<dbReference type="KEGG" id="snan:I6N98_17445"/>
<name>A0A7T4UQE7_9GAMM</name>
<dbReference type="Pfam" id="PF06853">
    <property type="entry name" value="DUF1249"/>
    <property type="match status" value="1"/>
</dbReference>
<gene>
    <name evidence="1" type="ORF">I6N98_17445</name>
</gene>
<accession>A0A7T4UQE7</accession>
<dbReference type="InterPro" id="IPR009659">
    <property type="entry name" value="DUF1249"/>
</dbReference>
<evidence type="ECO:0000313" key="1">
    <source>
        <dbReference type="EMBL" id="QQD18098.1"/>
    </source>
</evidence>
<dbReference type="PANTHER" id="PTHR38774:SF1">
    <property type="entry name" value="CYTOPLASMIC PROTEIN"/>
    <property type="match status" value="1"/>
</dbReference>
<keyword evidence="2" id="KW-1185">Reference proteome</keyword>
<reference evidence="1 2" key="1">
    <citation type="submission" date="2020-12" db="EMBL/GenBank/DDBJ databases">
        <authorList>
            <person name="Shan Y."/>
        </authorList>
    </citation>
    <scope>NUCLEOTIDE SEQUENCE [LARGE SCALE GENOMIC DNA]</scope>
    <source>
        <strain evidence="2">csc3.9</strain>
    </source>
</reference>
<dbReference type="PANTHER" id="PTHR38774">
    <property type="entry name" value="CYTOPLASMIC PROTEIN-RELATED"/>
    <property type="match status" value="1"/>
</dbReference>
<evidence type="ECO:0000313" key="2">
    <source>
        <dbReference type="Proteomes" id="UP000596063"/>
    </source>
</evidence>
<sequence>MTRSVVNSAPYKVDLSAHLADCEMNYLRLQKILPNSLEDGQCLRFQMGTSQLGITVIEQAPYTAMLELRLNRASGASWTRAELQVRMYHDAALAEVVASKGGRPLRPRYHYPNSAMYQRDEKAQRNRFLGEWLSYCLRCGHALDTPITSVDSL</sequence>
<dbReference type="AlphaFoldDB" id="A0A7T4UQE7"/>
<proteinExistence type="predicted"/>
<dbReference type="Proteomes" id="UP000596063">
    <property type="component" value="Chromosome"/>
</dbReference>